<evidence type="ECO:0000256" key="5">
    <source>
        <dbReference type="SAM" id="Coils"/>
    </source>
</evidence>
<keyword evidence="4" id="KW-0067">ATP-binding</keyword>
<dbReference type="Gene3D" id="1.10.8.430">
    <property type="entry name" value="Helical domain of apoptotic protease-activating factors"/>
    <property type="match status" value="1"/>
</dbReference>
<dbReference type="GO" id="GO:0005524">
    <property type="term" value="F:ATP binding"/>
    <property type="evidence" value="ECO:0007669"/>
    <property type="project" value="UniProtKB-KW"/>
</dbReference>
<protein>
    <submittedName>
        <fullName evidence="7">NB-ARC domain-containing disease resistance protein, putative isoform 1</fullName>
    </submittedName>
</protein>
<dbReference type="InterPro" id="IPR003593">
    <property type="entry name" value="AAA+_ATPase"/>
</dbReference>
<dbReference type="SUPFAM" id="SSF52058">
    <property type="entry name" value="L domain-like"/>
    <property type="match status" value="1"/>
</dbReference>
<dbReference type="Pfam" id="PF00931">
    <property type="entry name" value="NB-ARC"/>
    <property type="match status" value="1"/>
</dbReference>
<dbReference type="EMBL" id="CM001883">
    <property type="protein sequence ID" value="EOY09923.1"/>
    <property type="molecule type" value="Genomic_DNA"/>
</dbReference>
<evidence type="ECO:0000256" key="2">
    <source>
        <dbReference type="ARBA" id="ARBA00022741"/>
    </source>
</evidence>
<dbReference type="InterPro" id="IPR050905">
    <property type="entry name" value="Plant_NBS-LRR"/>
</dbReference>
<dbReference type="FunFam" id="3.40.50.300:FF:001091">
    <property type="entry name" value="Probable disease resistance protein At1g61300"/>
    <property type="match status" value="1"/>
</dbReference>
<keyword evidence="2" id="KW-0547">Nucleotide-binding</keyword>
<sequence length="2180" mass="248241">MDFVVGVVSSIVKAAAAYTTSTIKNHFKYLCNDENQVRTLKNQVERLKDARERVQHSVDTAKGNGEEIQHDVYTWLTTVNKKIAEEVEKVMQDEEKAKKKCFLGLCPCFWTRYKLSVDAEEEAKAVAELLKQGKFNGVSYRAVPQGTTVASVKDFEAFESRTLVFNGIMEALKEPSFSIVGVHGMGGVGKTTLVKEVARQVKEGKLFDSVVIATVTQTLDVKDIQNQVAELLGLKFEEQSRVGRAHRLRERLQKEKKILVVLDDIWERLDLEEVGIPFGNEHEGCKILLTSRHLDVLSSGMETQKNFAVGLLNENEAWDLFKKMAGDCVESCDLQPTAIKVAKKCAGLPIAIATVARALRNKRLFEWENALRELKWPSSRSKGITAGVYLPIELSYNYLEDEEVKFPFLLCSLIGHNGSVECLLSYIMGLGSFRCINTIKEARNKVLTVVSKLKASCLLLDGYNDEQFDIHDVVRDVAISIASRDHHMFVLRDGDVQKEWPDQERMKNCSVIFLSSPNISELPDELECSHLSFFFMNNEGSVHIPANFFRGTERLKVLHLARMQFQSLPVSINLLTNLHTLRLNRCALEDITIIGKLKKLEILSLAGSDIKALPREIAQLTRLRLLDLSHCAELKIIPPNILSNLSKLEELYLEDSFVRWDDGVLGSERRNASLEELKHLSHLTTLYVNIPNAQMIPECLFSETLDRYKIFIGDGAWDRFSVYECSRTLRFKLDTSIYLDHGVKMLLKKTEDLYLDELEGIKNVVAELNIGEDFPHLKKLHIQNGLEVQYIATEKTQFSQLQSMTLQDLPQLISFCSEDRMSSTSQQEQGNTSTKPLFNKQIVFPQLTSLRLSSIKTQRIWHSQLSETYCFCLPNLKTIIIEGCHYLQHLLLPSVARNLVHLEQFEIVDCKCLREIIFTGEIKEQEDVICFPQLNSLVIKDLQNLLNFCSGNYNIEFPLLKVLTIEQCPKLKEFISETKMEGKHESSIQALFNKKAAVPSLERMTFSQLSNVKKMFHDELLAGSFSKLKEMTVSFCDELLALFPSNMLGVLQSLESLKVNRCDSLEQMFEVGVGGLNLKETHAVDSQLRELHIIGLPKLKHVWNKDPQGSLTFQNLRNVWVVSCKSLKNLFPASIAKDLPQLEYLTISDCGVEEIVSAGDGLEQPVRFKFPRVYSLALTNLTELKCFYPGQHTILWPMLKKLETACATLIKIIASEGFSIHDRREFIKGQSLFFGEEVIPKLEELRLSKMDDIAMISDVQFPADFFHHIKVFEVGGSNFPIFLVQKLHNLENIKLSHCDFEKLVFCEGDVGEKPDAGILSRIRKLNLIYCENLRYIWKKDSELGHILSNLETLEVVGCDDSIFFGPSSASFRNLTTFEVQWCKKMIYLFPPSVVQSLVQLTKMTIQYCERMTAIVANEGDENVITFGKLKYLELHCLQSLASFCRGSYTFTFPSLEDLIVNNCTSLKVFSQGVLSTPQLQRVKESCYDNKGRWAGDLNTTIQQLYTKMAGYHDRYNLELSDTFSELMETWNRNPQEILDFKNLGRLKVCNCSSLKYIFTPSMVLSIKQLWDLQVKECPSMEVVFVEHGVEEEATTDKFTFPKLNDIKIESCSNLTSFYLGSRALKFPRLGTIRIVDCPKMSTFAASSYSRDKEKETGGDGSEKGDITATFFSDKVVCPKLYDLDLSSINVQKIWHIQHLASSFHVHNLTRITINGCHNLKYLFPSFMVKHFMQLHSLSILDCKIMEEVILMEGLTEEEKMSSMLLIVNCDSLNKLQIVNCDSLEEIFEPQALIANQSHAITTTQSIVVETETKFVFPRVTDLRLEKLPKLKSFYPKTLATEWPSLKKMEVIECHEVEIFAAECPCFGETHTESQVKISNQQPLFWVDEITFPILEELRLKQNDTVKGTWHSQVLSTKCFKKLKVLELMCIPEKSTVLSYCFIQSLPNLEKLVLSDASFCQIFQSEELRDEERHALTLTRLSELRLSKLPELTHLWEEGFRPIPIFYNLRILEVVECGKLKTLVPSLVSFENLTNLEVSRCHGFINLIACSTAKSLVLLERVSITDCEIIEEIIACGGDEMEGGIVFTRLKYLQLSCLPSLASFCLGDHRFEFPVLGKMIVRECPKMKIFCQGDLSTPKLKQVQLTEEEEKGRWEGDLKTTIKQLFEEMNAGNSEVTEVTN</sequence>
<dbReference type="PANTHER" id="PTHR33463">
    <property type="entry name" value="NB-ARC DOMAIN-CONTAINING PROTEIN-RELATED"/>
    <property type="match status" value="1"/>
</dbReference>
<reference evidence="7 8" key="1">
    <citation type="journal article" date="2013" name="Genome Biol.">
        <title>The genome sequence of the most widely cultivated cacao type and its use to identify candidate genes regulating pod color.</title>
        <authorList>
            <person name="Motamayor J.C."/>
            <person name="Mockaitis K."/>
            <person name="Schmutz J."/>
            <person name="Haiminen N."/>
            <person name="Iii D.L."/>
            <person name="Cornejo O."/>
            <person name="Findley S.D."/>
            <person name="Zheng P."/>
            <person name="Utro F."/>
            <person name="Royaert S."/>
            <person name="Saski C."/>
            <person name="Jenkins J."/>
            <person name="Podicheti R."/>
            <person name="Zhao M."/>
            <person name="Scheffler B.E."/>
            <person name="Stack J.C."/>
            <person name="Feltus F.A."/>
            <person name="Mustiga G.M."/>
            <person name="Amores F."/>
            <person name="Phillips W."/>
            <person name="Marelli J.P."/>
            <person name="May G.D."/>
            <person name="Shapiro H."/>
            <person name="Ma J."/>
            <person name="Bustamante C.D."/>
            <person name="Schnell R.J."/>
            <person name="Main D."/>
            <person name="Gilbert D."/>
            <person name="Parida L."/>
            <person name="Kuhn D.N."/>
        </authorList>
    </citation>
    <scope>NUCLEOTIDE SEQUENCE [LARGE SCALE GENOMIC DNA]</scope>
    <source>
        <strain evidence="8">cv. Matina 1-6</strain>
    </source>
</reference>
<dbReference type="SMART" id="SM00382">
    <property type="entry name" value="AAA"/>
    <property type="match status" value="1"/>
</dbReference>
<dbReference type="Proteomes" id="UP000026915">
    <property type="component" value="Chromosome 5"/>
</dbReference>
<dbReference type="Gramene" id="EOY09923">
    <property type="protein sequence ID" value="EOY09923"/>
    <property type="gene ID" value="TCM_025285"/>
</dbReference>
<evidence type="ECO:0000256" key="4">
    <source>
        <dbReference type="ARBA" id="ARBA00022840"/>
    </source>
</evidence>
<dbReference type="PANTHER" id="PTHR33463:SF192">
    <property type="entry name" value="DISEASE RESISTANCE PROTEIN RPS2-LIKE"/>
    <property type="match status" value="1"/>
</dbReference>
<evidence type="ECO:0000259" key="6">
    <source>
        <dbReference type="SMART" id="SM00382"/>
    </source>
</evidence>
<accession>A0A061F5X0</accession>
<dbReference type="SUPFAM" id="SSF52540">
    <property type="entry name" value="P-loop containing nucleoside triphosphate hydrolases"/>
    <property type="match status" value="1"/>
</dbReference>
<dbReference type="InterPro" id="IPR027417">
    <property type="entry name" value="P-loop_NTPase"/>
</dbReference>
<dbReference type="Pfam" id="PF23247">
    <property type="entry name" value="LRR_RPS2"/>
    <property type="match status" value="9"/>
</dbReference>
<keyword evidence="3" id="KW-0611">Plant defense</keyword>
<evidence type="ECO:0000256" key="3">
    <source>
        <dbReference type="ARBA" id="ARBA00022821"/>
    </source>
</evidence>
<feature type="domain" description="AAA+ ATPase" evidence="6">
    <location>
        <begin position="176"/>
        <end position="313"/>
    </location>
</feature>
<dbReference type="InterPro" id="IPR042197">
    <property type="entry name" value="Apaf_helical"/>
</dbReference>
<dbReference type="InterPro" id="IPR057135">
    <property type="entry name" value="At4g27190-like_LRR"/>
</dbReference>
<evidence type="ECO:0000313" key="7">
    <source>
        <dbReference type="EMBL" id="EOY09924.1"/>
    </source>
</evidence>
<dbReference type="Gene3D" id="3.40.50.300">
    <property type="entry name" value="P-loop containing nucleotide triphosphate hydrolases"/>
    <property type="match status" value="1"/>
</dbReference>
<feature type="coiled-coil region" evidence="5">
    <location>
        <begin position="37"/>
        <end position="100"/>
    </location>
</feature>
<name>A0A061F5X0_THECC</name>
<dbReference type="EMBL" id="CM001883">
    <property type="protein sequence ID" value="EOY09924.1"/>
    <property type="molecule type" value="Genomic_DNA"/>
</dbReference>
<dbReference type="GO" id="GO:0006952">
    <property type="term" value="P:defense response"/>
    <property type="evidence" value="ECO:0007669"/>
    <property type="project" value="UniProtKB-KW"/>
</dbReference>
<keyword evidence="8" id="KW-1185">Reference proteome</keyword>
<dbReference type="GO" id="GO:0043531">
    <property type="term" value="F:ADP binding"/>
    <property type="evidence" value="ECO:0007669"/>
    <property type="project" value="InterPro"/>
</dbReference>
<dbReference type="SUPFAM" id="SSF52047">
    <property type="entry name" value="RNI-like"/>
    <property type="match status" value="4"/>
</dbReference>
<proteinExistence type="inferred from homology"/>
<dbReference type="Gene3D" id="3.80.10.10">
    <property type="entry name" value="Ribonuclease Inhibitor"/>
    <property type="match status" value="7"/>
</dbReference>
<keyword evidence="5" id="KW-0175">Coiled coil</keyword>
<dbReference type="InParanoid" id="A0A061F5X0"/>
<comment type="similarity">
    <text evidence="1">Belongs to the disease resistance NB-LRR family.</text>
</comment>
<dbReference type="eggNOG" id="KOG4658">
    <property type="taxonomic scope" value="Eukaryota"/>
</dbReference>
<dbReference type="HOGENOM" id="CLU_000427_3_0_1"/>
<dbReference type="PRINTS" id="PR00364">
    <property type="entry name" value="DISEASERSIST"/>
</dbReference>
<dbReference type="OMA" id="ISECESM"/>
<evidence type="ECO:0000256" key="1">
    <source>
        <dbReference type="ARBA" id="ARBA00008894"/>
    </source>
</evidence>
<dbReference type="Gramene" id="EOY09924">
    <property type="protein sequence ID" value="EOY09924"/>
    <property type="gene ID" value="TCM_025285"/>
</dbReference>
<dbReference type="InterPro" id="IPR002182">
    <property type="entry name" value="NB-ARC"/>
</dbReference>
<evidence type="ECO:0000313" key="8">
    <source>
        <dbReference type="Proteomes" id="UP000026915"/>
    </source>
</evidence>
<gene>
    <name evidence="7" type="ORF">TCM_025285</name>
</gene>
<organism evidence="7 8">
    <name type="scientific">Theobroma cacao</name>
    <name type="common">Cacao</name>
    <name type="synonym">Cocoa</name>
    <dbReference type="NCBI Taxonomy" id="3641"/>
    <lineage>
        <taxon>Eukaryota</taxon>
        <taxon>Viridiplantae</taxon>
        <taxon>Streptophyta</taxon>
        <taxon>Embryophyta</taxon>
        <taxon>Tracheophyta</taxon>
        <taxon>Spermatophyta</taxon>
        <taxon>Magnoliopsida</taxon>
        <taxon>eudicotyledons</taxon>
        <taxon>Gunneridae</taxon>
        <taxon>Pentapetalae</taxon>
        <taxon>rosids</taxon>
        <taxon>malvids</taxon>
        <taxon>Malvales</taxon>
        <taxon>Malvaceae</taxon>
        <taxon>Byttnerioideae</taxon>
        <taxon>Theobroma</taxon>
    </lineage>
</organism>
<dbReference type="InterPro" id="IPR032675">
    <property type="entry name" value="LRR_dom_sf"/>
</dbReference>